<evidence type="ECO:0000313" key="4">
    <source>
        <dbReference type="EMBL" id="ACI28801.1"/>
    </source>
</evidence>
<dbReference type="Pfam" id="PF04766">
    <property type="entry name" value="Baculo_p26"/>
    <property type="match status" value="1"/>
</dbReference>
<dbReference type="GO" id="GO:0004518">
    <property type="term" value="F:nuclease activity"/>
    <property type="evidence" value="ECO:0007669"/>
    <property type="project" value="UniProtKB-KW"/>
</dbReference>
<dbReference type="EMBL" id="EU839994">
    <property type="protein sequence ID" value="ACI28801.1"/>
    <property type="molecule type" value="Genomic_DNA"/>
</dbReference>
<dbReference type="GeneID" id="6965868"/>
<keyword evidence="1" id="KW-0540">Nuclease</keyword>
<keyword evidence="2" id="KW-0378">Hydrolase</keyword>
<name>B6D614_9ABAC</name>
<protein>
    <submittedName>
        <fullName evidence="4">p26</fullName>
    </submittedName>
</protein>
<proteinExistence type="predicted"/>
<evidence type="ECO:0000256" key="3">
    <source>
        <dbReference type="ARBA" id="ARBA00023932"/>
    </source>
</evidence>
<comment type="catalytic activity">
    <reaction evidence="3">
        <text>2',3'-cGAMP + H2O = Gp(2'-5')Ap(3') + H(+)</text>
        <dbReference type="Rhea" id="RHEA:59472"/>
        <dbReference type="ChEBI" id="CHEBI:15377"/>
        <dbReference type="ChEBI" id="CHEBI:15378"/>
        <dbReference type="ChEBI" id="CHEBI:143093"/>
        <dbReference type="ChEBI" id="CHEBI:143098"/>
    </reaction>
    <physiologicalReaction direction="left-to-right" evidence="3">
        <dbReference type="Rhea" id="RHEA:59473"/>
    </physiologicalReaction>
</comment>
<dbReference type="Proteomes" id="UP000204251">
    <property type="component" value="Segment"/>
</dbReference>
<keyword evidence="5" id="KW-1185">Reference proteome</keyword>
<dbReference type="InterPro" id="IPR006853">
    <property type="entry name" value="Poxin_vir"/>
</dbReference>
<accession>B6D614</accession>
<dbReference type="KEGG" id="vg:6965868"/>
<organism evidence="4 5">
    <name type="scientific">Agrotis ipsilon multiple nucleopolyhedrovirus</name>
    <dbReference type="NCBI Taxonomy" id="208013"/>
    <lineage>
        <taxon>Viruses</taxon>
        <taxon>Viruses incertae sedis</taxon>
        <taxon>Naldaviricetes</taxon>
        <taxon>Lefavirales</taxon>
        <taxon>Baculoviridae</taxon>
        <taxon>Alphabaculovirus</taxon>
        <taxon>Alphabaculovirus agipsilonis</taxon>
    </lineage>
</organism>
<dbReference type="GO" id="GO:0016787">
    <property type="term" value="F:hydrolase activity"/>
    <property type="evidence" value="ECO:0007669"/>
    <property type="project" value="UniProtKB-KW"/>
</dbReference>
<dbReference type="RefSeq" id="YP_002268130.1">
    <property type="nucleotide sequence ID" value="NC_011345.1"/>
</dbReference>
<evidence type="ECO:0000256" key="2">
    <source>
        <dbReference type="ARBA" id="ARBA00022801"/>
    </source>
</evidence>
<dbReference type="OrthoDB" id="17275at10239"/>
<evidence type="ECO:0000256" key="1">
    <source>
        <dbReference type="ARBA" id="ARBA00022722"/>
    </source>
</evidence>
<reference evidence="4 5" key="1">
    <citation type="submission" date="2008-06" db="EMBL/GenBank/DDBJ databases">
        <title>Complete nucleotide sequence analysis of the Agrotis ipsilon multiple nucleopolyhedrovirus.</title>
        <authorList>
            <person name="Harrison R.L."/>
        </authorList>
    </citation>
    <scope>NUCLEOTIDE SEQUENCE [LARGE SCALE GENOMIC DNA]</scope>
    <source>
        <strain evidence="4 5">Illinois</strain>
    </source>
</reference>
<evidence type="ECO:0000313" key="5">
    <source>
        <dbReference type="Proteomes" id="UP000204251"/>
    </source>
</evidence>
<sequence>MSSHINSVGDKLVVANTLVDTIKSITYSVNHVIRRVSVLSEKNSTVRVHVFGQHDTAADLEDIKHHYPGVASDVKFGKLHRHSFVNVMLFDSNRRPYLRRMRLQDRLYYTHHHYAKYYVYGQVPAVIQKTDISEFMQQLYVSAPIFDDSGKLVSVVTDYYVNDENQCVLPISGEAGGTQGTLCIDGFVYVTEPEDSLSYRTIQIVARIDVYVAFDKKNVFINLLYNGVIISKLRIRTLFAANVLIL</sequence>